<accession>A0ABN5FPB7</accession>
<dbReference type="PANTHER" id="PTHR13696:SF52">
    <property type="entry name" value="PARA FAMILY PROTEIN CT_582"/>
    <property type="match status" value="1"/>
</dbReference>
<dbReference type="InterPro" id="IPR002586">
    <property type="entry name" value="CobQ/CobB/MinD/ParA_Nub-bd_dom"/>
</dbReference>
<dbReference type="Proteomes" id="UP000075187">
    <property type="component" value="Chromosome"/>
</dbReference>
<gene>
    <name evidence="2" type="ORF">AWU82_28360</name>
</gene>
<dbReference type="Gene3D" id="3.40.50.300">
    <property type="entry name" value="P-loop containing nucleotide triphosphate hydrolases"/>
    <property type="match status" value="1"/>
</dbReference>
<dbReference type="EMBL" id="CP014205">
    <property type="protein sequence ID" value="AUG97642.1"/>
    <property type="molecule type" value="Genomic_DNA"/>
</dbReference>
<keyword evidence="3" id="KW-1185">Reference proteome</keyword>
<name>A0ABN5FPB7_9PSED</name>
<dbReference type="CDD" id="cd02042">
    <property type="entry name" value="ParAB_family"/>
    <property type="match status" value="1"/>
</dbReference>
<protein>
    <submittedName>
        <fullName evidence="2">ParA family protein</fullName>
    </submittedName>
</protein>
<dbReference type="SUPFAM" id="SSF52540">
    <property type="entry name" value="P-loop containing nucleoside triphosphate hydrolases"/>
    <property type="match status" value="1"/>
</dbReference>
<dbReference type="PANTHER" id="PTHR13696">
    <property type="entry name" value="P-LOOP CONTAINING NUCLEOSIDE TRIPHOSPHATE HYDROLASE"/>
    <property type="match status" value="1"/>
</dbReference>
<dbReference type="InterPro" id="IPR050678">
    <property type="entry name" value="DNA_Partitioning_ATPase"/>
</dbReference>
<evidence type="ECO:0000259" key="1">
    <source>
        <dbReference type="Pfam" id="PF01656"/>
    </source>
</evidence>
<evidence type="ECO:0000313" key="3">
    <source>
        <dbReference type="Proteomes" id="UP000075187"/>
    </source>
</evidence>
<dbReference type="Pfam" id="PF01656">
    <property type="entry name" value="CbiA"/>
    <property type="match status" value="1"/>
</dbReference>
<evidence type="ECO:0000313" key="2">
    <source>
        <dbReference type="EMBL" id="AUG97642.1"/>
    </source>
</evidence>
<proteinExistence type="predicted"/>
<reference evidence="2" key="1">
    <citation type="submission" date="2017-12" db="EMBL/GenBank/DDBJ databases">
        <title>Pseudomonas sp. MS586 complete sequence.</title>
        <authorList>
            <person name="Lu S."/>
            <person name="Deng P."/>
        </authorList>
    </citation>
    <scope>NUCLEOTIDE SEQUENCE</scope>
    <source>
        <strain evidence="2">MS586</strain>
    </source>
</reference>
<sequence>MERYVIWNNKGGVGKSTIAFHAATRYAERHPEKRVLVIDLCPQSNSSMMILGGGEDGENHVLNLCTEATPRTVVGYMSTVIAGGQGAPLPDPYQFLVQASSVNPSVPDNLALLCGDGNLEPMSPAVTGAANAPALTPASQPWRWVHLIFRSLIDSFAAREPDSDLTVFIDTNPSFSIYTELAISAGDKLIVPVNADDSSRVAANALFILLHGQQPPHPIYGAWTFAVRAAGFGMVVPKIHTIVGNRLTQYEGAASAFAALSDATADALFRQYQASPHFFTPRLVMATNLQTFRDLYSVALRDFNTAGVVAAHLGRPLSQLTGGYYNVHGHSIQINGARVAECQSAVDSLINML</sequence>
<organism evidence="2 3">
    <name type="scientific">Pseudomonas glycinae</name>
    <dbReference type="NCBI Taxonomy" id="1785145"/>
    <lineage>
        <taxon>Bacteria</taxon>
        <taxon>Pseudomonadati</taxon>
        <taxon>Pseudomonadota</taxon>
        <taxon>Gammaproteobacteria</taxon>
        <taxon>Pseudomonadales</taxon>
        <taxon>Pseudomonadaceae</taxon>
        <taxon>Pseudomonas</taxon>
    </lineage>
</organism>
<dbReference type="InterPro" id="IPR027417">
    <property type="entry name" value="P-loop_NTPase"/>
</dbReference>
<feature type="domain" description="CobQ/CobB/MinD/ParA nucleotide binding" evidence="1">
    <location>
        <begin position="5"/>
        <end position="246"/>
    </location>
</feature>